<dbReference type="Pfam" id="PF12937">
    <property type="entry name" value="F-box-like"/>
    <property type="match status" value="1"/>
</dbReference>
<reference evidence="2 3" key="1">
    <citation type="journal article" date="2016" name="Mol. Biol. Evol.">
        <title>Comparative Genomics of Early-Diverging Mushroom-Forming Fungi Provides Insights into the Origins of Lignocellulose Decay Capabilities.</title>
        <authorList>
            <person name="Nagy L.G."/>
            <person name="Riley R."/>
            <person name="Tritt A."/>
            <person name="Adam C."/>
            <person name="Daum C."/>
            <person name="Floudas D."/>
            <person name="Sun H."/>
            <person name="Yadav J.S."/>
            <person name="Pangilinan J."/>
            <person name="Larsson K.H."/>
            <person name="Matsuura K."/>
            <person name="Barry K."/>
            <person name="Labutti K."/>
            <person name="Kuo R."/>
            <person name="Ohm R.A."/>
            <person name="Bhattacharya S.S."/>
            <person name="Shirouzu T."/>
            <person name="Yoshinaga Y."/>
            <person name="Martin F.M."/>
            <person name="Grigoriev I.V."/>
            <person name="Hibbett D.S."/>
        </authorList>
    </citation>
    <scope>NUCLEOTIDE SEQUENCE [LARGE SCALE GENOMIC DNA]</scope>
    <source>
        <strain evidence="2 3">CBS 109695</strain>
    </source>
</reference>
<evidence type="ECO:0000313" key="3">
    <source>
        <dbReference type="Proteomes" id="UP000076532"/>
    </source>
</evidence>
<dbReference type="Gene3D" id="1.20.1280.50">
    <property type="match status" value="1"/>
</dbReference>
<dbReference type="AlphaFoldDB" id="A0A166ETH2"/>
<sequence>MTQLANPLVLGDLQSPMAELLRTLLAPSREECIIVRETMTQIAADMSKLDNEIDRVQKILTSLRHNRNTLRIHFARHHNLLNLTRRLPIEILGEIFIHLQDMLPGGRSIAPTQVCRQWREAAIATSKLWSNLDIQYER</sequence>
<proteinExistence type="predicted"/>
<protein>
    <recommendedName>
        <fullName evidence="1">F-box domain-containing protein</fullName>
    </recommendedName>
</protein>
<dbReference type="EMBL" id="KV417597">
    <property type="protein sequence ID" value="KZP16090.1"/>
    <property type="molecule type" value="Genomic_DNA"/>
</dbReference>
<dbReference type="SUPFAM" id="SSF81383">
    <property type="entry name" value="F-box domain"/>
    <property type="match status" value="1"/>
</dbReference>
<gene>
    <name evidence="2" type="ORF">FIBSPDRAFT_749255</name>
</gene>
<accession>A0A166ETH2</accession>
<dbReference type="InterPro" id="IPR001810">
    <property type="entry name" value="F-box_dom"/>
</dbReference>
<evidence type="ECO:0000313" key="2">
    <source>
        <dbReference type="EMBL" id="KZP16090.1"/>
    </source>
</evidence>
<dbReference type="InterPro" id="IPR036047">
    <property type="entry name" value="F-box-like_dom_sf"/>
</dbReference>
<feature type="non-terminal residue" evidence="2">
    <location>
        <position position="138"/>
    </location>
</feature>
<name>A0A166ETH2_9AGAM</name>
<dbReference type="OrthoDB" id="2758792at2759"/>
<organism evidence="2 3">
    <name type="scientific">Athelia psychrophila</name>
    <dbReference type="NCBI Taxonomy" id="1759441"/>
    <lineage>
        <taxon>Eukaryota</taxon>
        <taxon>Fungi</taxon>
        <taxon>Dikarya</taxon>
        <taxon>Basidiomycota</taxon>
        <taxon>Agaricomycotina</taxon>
        <taxon>Agaricomycetes</taxon>
        <taxon>Agaricomycetidae</taxon>
        <taxon>Atheliales</taxon>
        <taxon>Atheliaceae</taxon>
        <taxon>Athelia</taxon>
    </lineage>
</organism>
<feature type="domain" description="F-box" evidence="1">
    <location>
        <begin position="86"/>
        <end position="134"/>
    </location>
</feature>
<keyword evidence="3" id="KW-1185">Reference proteome</keyword>
<evidence type="ECO:0000259" key="1">
    <source>
        <dbReference type="Pfam" id="PF12937"/>
    </source>
</evidence>
<dbReference type="Proteomes" id="UP000076532">
    <property type="component" value="Unassembled WGS sequence"/>
</dbReference>